<dbReference type="InterPro" id="IPR017941">
    <property type="entry name" value="Rieske_2Fe-2S"/>
</dbReference>
<dbReference type="Gene3D" id="2.102.10.10">
    <property type="entry name" value="Rieske [2Fe-2S] iron-sulphur domain"/>
    <property type="match status" value="1"/>
</dbReference>
<dbReference type="CDD" id="cd03528">
    <property type="entry name" value="Rieske_RO_ferredoxin"/>
    <property type="match status" value="1"/>
</dbReference>
<keyword evidence="1" id="KW-0001">2Fe-2S</keyword>
<dbReference type="GO" id="GO:0004497">
    <property type="term" value="F:monooxygenase activity"/>
    <property type="evidence" value="ECO:0007669"/>
    <property type="project" value="UniProtKB-ARBA"/>
</dbReference>
<organism evidence="6 7">
    <name type="scientific">Streptomyces taklimakanensis</name>
    <dbReference type="NCBI Taxonomy" id="2569853"/>
    <lineage>
        <taxon>Bacteria</taxon>
        <taxon>Bacillati</taxon>
        <taxon>Actinomycetota</taxon>
        <taxon>Actinomycetes</taxon>
        <taxon>Kitasatosporales</taxon>
        <taxon>Streptomycetaceae</taxon>
        <taxon>Streptomyces</taxon>
    </lineage>
</organism>
<gene>
    <name evidence="6" type="ORF">F0L17_05140</name>
</gene>
<dbReference type="SUPFAM" id="SSF50022">
    <property type="entry name" value="ISP domain"/>
    <property type="match status" value="1"/>
</dbReference>
<evidence type="ECO:0000256" key="2">
    <source>
        <dbReference type="ARBA" id="ARBA00022723"/>
    </source>
</evidence>
<dbReference type="GO" id="GO:0046872">
    <property type="term" value="F:metal ion binding"/>
    <property type="evidence" value="ECO:0007669"/>
    <property type="project" value="UniProtKB-KW"/>
</dbReference>
<dbReference type="RefSeq" id="WP_155070144.1">
    <property type="nucleotide sequence ID" value="NZ_WIXO01000001.1"/>
</dbReference>
<evidence type="ECO:0000313" key="6">
    <source>
        <dbReference type="EMBL" id="MTE18523.1"/>
    </source>
</evidence>
<keyword evidence="3" id="KW-0408">Iron</keyword>
<dbReference type="OrthoDB" id="147178at2"/>
<protein>
    <submittedName>
        <fullName evidence="6">Rieske 2Fe-2S domain-containing protein</fullName>
    </submittedName>
</protein>
<dbReference type="Proteomes" id="UP000473014">
    <property type="component" value="Unassembled WGS sequence"/>
</dbReference>
<evidence type="ECO:0000313" key="7">
    <source>
        <dbReference type="Proteomes" id="UP000473014"/>
    </source>
</evidence>
<accession>A0A6G2B8X6</accession>
<name>A0A6G2B8X6_9ACTN</name>
<dbReference type="Pfam" id="PF00355">
    <property type="entry name" value="Rieske"/>
    <property type="match status" value="1"/>
</dbReference>
<sequence length="119" mass="12517">MSTAEGTAGTSGFVRVAALGELEEDAPRRVEIDGTPISLVRTEGEVFAIHDICSHANVSLSEGEVEDCQIECWLHGSSFDLRTGKPSGPPAVRPVPVYPVKIEGDGPDAAVLVSITQES</sequence>
<evidence type="ECO:0000256" key="3">
    <source>
        <dbReference type="ARBA" id="ARBA00023004"/>
    </source>
</evidence>
<dbReference type="GO" id="GO:0016705">
    <property type="term" value="F:oxidoreductase activity, acting on paired donors, with incorporation or reduction of molecular oxygen"/>
    <property type="evidence" value="ECO:0007669"/>
    <property type="project" value="UniProtKB-ARBA"/>
</dbReference>
<evidence type="ECO:0000259" key="5">
    <source>
        <dbReference type="PROSITE" id="PS51296"/>
    </source>
</evidence>
<dbReference type="InterPro" id="IPR036922">
    <property type="entry name" value="Rieske_2Fe-2S_sf"/>
</dbReference>
<comment type="caution">
    <text evidence="6">The sequence shown here is derived from an EMBL/GenBank/DDBJ whole genome shotgun (WGS) entry which is preliminary data.</text>
</comment>
<keyword evidence="2" id="KW-0479">Metal-binding</keyword>
<dbReference type="PANTHER" id="PTHR21496">
    <property type="entry name" value="FERREDOXIN-RELATED"/>
    <property type="match status" value="1"/>
</dbReference>
<keyword evidence="4" id="KW-0411">Iron-sulfur</keyword>
<evidence type="ECO:0000256" key="4">
    <source>
        <dbReference type="ARBA" id="ARBA00023014"/>
    </source>
</evidence>
<dbReference type="AlphaFoldDB" id="A0A6G2B8X6"/>
<dbReference type="EMBL" id="WIXO01000001">
    <property type="protein sequence ID" value="MTE18523.1"/>
    <property type="molecule type" value="Genomic_DNA"/>
</dbReference>
<dbReference type="PANTHER" id="PTHR21496:SF23">
    <property type="entry name" value="3-PHENYLPROPIONATE_CINNAMIC ACID DIOXYGENASE FERREDOXIN SUBUNIT"/>
    <property type="match status" value="1"/>
</dbReference>
<proteinExistence type="predicted"/>
<dbReference type="GO" id="GO:0051537">
    <property type="term" value="F:2 iron, 2 sulfur cluster binding"/>
    <property type="evidence" value="ECO:0007669"/>
    <property type="project" value="UniProtKB-KW"/>
</dbReference>
<reference evidence="6 7" key="1">
    <citation type="submission" date="2019-11" db="EMBL/GenBank/DDBJ databases">
        <authorList>
            <person name="Yuan L."/>
        </authorList>
    </citation>
    <scope>NUCLEOTIDE SEQUENCE [LARGE SCALE GENOMIC DNA]</scope>
    <source>
        <strain evidence="6 7">TRM43335</strain>
    </source>
</reference>
<keyword evidence="7" id="KW-1185">Reference proteome</keyword>
<feature type="domain" description="Rieske" evidence="5">
    <location>
        <begin position="14"/>
        <end position="109"/>
    </location>
</feature>
<evidence type="ECO:0000256" key="1">
    <source>
        <dbReference type="ARBA" id="ARBA00022714"/>
    </source>
</evidence>
<dbReference type="PROSITE" id="PS51296">
    <property type="entry name" value="RIESKE"/>
    <property type="match status" value="1"/>
</dbReference>